<dbReference type="AlphaFoldDB" id="A0A7X2MXV1"/>
<evidence type="ECO:0000259" key="1">
    <source>
        <dbReference type="PROSITE" id="PS50921"/>
    </source>
</evidence>
<dbReference type="InterPro" id="IPR005561">
    <property type="entry name" value="ANTAR"/>
</dbReference>
<gene>
    <name evidence="2" type="ORF">FYJ33_04120</name>
</gene>
<feature type="domain" description="ANTAR" evidence="1">
    <location>
        <begin position="121"/>
        <end position="182"/>
    </location>
</feature>
<proteinExistence type="predicted"/>
<dbReference type="EMBL" id="VULX01000003">
    <property type="protein sequence ID" value="MSR90620.1"/>
    <property type="molecule type" value="Genomic_DNA"/>
</dbReference>
<evidence type="ECO:0000313" key="3">
    <source>
        <dbReference type="Proteomes" id="UP000460287"/>
    </source>
</evidence>
<comment type="caution">
    <text evidence="2">The sequence shown here is derived from an EMBL/GenBank/DDBJ whole genome shotgun (WGS) entry which is preliminary data.</text>
</comment>
<dbReference type="Gene3D" id="1.10.10.10">
    <property type="entry name" value="Winged helix-like DNA-binding domain superfamily/Winged helix DNA-binding domain"/>
    <property type="match status" value="1"/>
</dbReference>
<dbReference type="SMART" id="SM01012">
    <property type="entry name" value="ANTAR"/>
    <property type="match status" value="1"/>
</dbReference>
<dbReference type="PROSITE" id="PS50921">
    <property type="entry name" value="ANTAR"/>
    <property type="match status" value="1"/>
</dbReference>
<dbReference type="Proteomes" id="UP000460287">
    <property type="component" value="Unassembled WGS sequence"/>
</dbReference>
<accession>A0A7X2MXV1</accession>
<dbReference type="PIRSF" id="PIRSF036382">
    <property type="entry name" value="RR_antiterm"/>
    <property type="match status" value="1"/>
</dbReference>
<keyword evidence="3" id="KW-1185">Reference proteome</keyword>
<dbReference type="InterPro" id="IPR011006">
    <property type="entry name" value="CheY-like_superfamily"/>
</dbReference>
<reference evidence="2 3" key="1">
    <citation type="submission" date="2019-08" db="EMBL/GenBank/DDBJ databases">
        <title>In-depth cultivation of the pig gut microbiome towards novel bacterial diversity and tailored functional studies.</title>
        <authorList>
            <person name="Wylensek D."/>
            <person name="Hitch T.C.A."/>
            <person name="Clavel T."/>
        </authorList>
    </citation>
    <scope>NUCLEOTIDE SEQUENCE [LARGE SCALE GENOMIC DNA]</scope>
    <source>
        <strain evidence="2 3">WCA-383-APC-5B</strain>
    </source>
</reference>
<dbReference type="SUPFAM" id="SSF52172">
    <property type="entry name" value="CheY-like"/>
    <property type="match status" value="1"/>
</dbReference>
<name>A0A7X2MXV1_9CLOT</name>
<dbReference type="InterPro" id="IPR008327">
    <property type="entry name" value="Sig_transdc_resp-reg_antiterm"/>
</dbReference>
<dbReference type="Pfam" id="PF03861">
    <property type="entry name" value="ANTAR"/>
    <property type="match status" value="1"/>
</dbReference>
<evidence type="ECO:0000313" key="2">
    <source>
        <dbReference type="EMBL" id="MSR90620.1"/>
    </source>
</evidence>
<organism evidence="2 3">
    <name type="scientific">Inconstantimicrobium porci</name>
    <dbReference type="NCBI Taxonomy" id="2652291"/>
    <lineage>
        <taxon>Bacteria</taxon>
        <taxon>Bacillati</taxon>
        <taxon>Bacillota</taxon>
        <taxon>Clostridia</taxon>
        <taxon>Eubacteriales</taxon>
        <taxon>Clostridiaceae</taxon>
        <taxon>Inconstantimicrobium</taxon>
    </lineage>
</organism>
<protein>
    <submittedName>
        <fullName evidence="2">ANTAR domain-containing protein</fullName>
    </submittedName>
</protein>
<dbReference type="RefSeq" id="WP_154530501.1">
    <property type="nucleotide sequence ID" value="NZ_JAQXTV010000230.1"/>
</dbReference>
<dbReference type="InterPro" id="IPR036388">
    <property type="entry name" value="WH-like_DNA-bd_sf"/>
</dbReference>
<sequence>MNIQRGVIVALTNEETAQKVRNILCEDGYDVLAICTTGGDLIRRAMQLSPDLIVTGYKLSDMTLLDIYDSLGDQCSFLAVLNETYRSFIDEDSDIYCINSPISRVGLLNAVDLIFQSRMKLIRLQQKVEKLEDKIEKRIVIDKAKGVLMMHKGFSEMESFRYIQKTSMNSGQKMSEVAEKIIFAFSDKK</sequence>
<dbReference type="GO" id="GO:0003723">
    <property type="term" value="F:RNA binding"/>
    <property type="evidence" value="ECO:0007669"/>
    <property type="project" value="InterPro"/>
</dbReference>